<evidence type="ECO:0008006" key="3">
    <source>
        <dbReference type="Google" id="ProtNLM"/>
    </source>
</evidence>
<dbReference type="PANTHER" id="PTHR34105:SF1">
    <property type="entry name" value="PROLINE-, GLUTAMIC ACID- AND LEUCINE-RICH PROTEIN 1"/>
    <property type="match status" value="1"/>
</dbReference>
<evidence type="ECO:0000313" key="2">
    <source>
        <dbReference type="Proteomes" id="UP001142055"/>
    </source>
</evidence>
<dbReference type="EMBL" id="JAPWDV010000001">
    <property type="protein sequence ID" value="KAJ6223831.1"/>
    <property type="molecule type" value="Genomic_DNA"/>
</dbReference>
<comment type="caution">
    <text evidence="1">The sequence shown here is derived from an EMBL/GenBank/DDBJ whole genome shotgun (WGS) entry which is preliminary data.</text>
</comment>
<sequence length="722" mass="82599">MDKVLSSIIVSNDNNHSEHLKLSYTKLSQEVVRDEEKTSQLLVKNIKTLLLSSKTRSHGLLLFNESIKRLDDDIFVASCPIFIPLLVKTLNESKHLPERIQAYKGMVQLFSKMYLVNPTTLLRDQSNNMASTVTNFFVGSLSKPEEILYAANLLAICTTTFPSSISGKQMFLEMKILEAVTIISNYDSIDDQKLETLKFLGFCYVKVVLAGSSVKEKYRVAFSKCLNTLASFLKLYKCFNKKRNWTKKFDMNNENTFVNFFQEKNDIYISLIQNMLRFHFLSSAICSFITIPHSECLPLPVEAILELIDQLTTFSNANIQDNQTLEVYCTGHVLPVIHQNIFIILDALLISCQQNLIPFSKLIGHIISSSIDWFNKMDLVQKKLLSNLRSTVYDFISSFFQLLGEKTCFTSNDSTDIIKHLLSNIPLNEENVFVTISTMKDYHCSTSTSILNKTLTIKTTQSAITALSNIFRTMVNSNQIDLATYNFTCNVIIQCLLQIYQNWFNLPVPYNDNECRHCLFQLLRLLLENFNDFTVPPLELAIEIFTHGLRVEKCQSIRTLINDCFRLISLVTDSRHQSHSVNNLINLDENKLSNTESHFSNIIVSIRQPIKNSTEQQKPLQSIKPVEMIQIVSDEEENDEPRTKVSKLNNEHPEPIRMEIVDEFDGDLSIDTYTVIDQVTSSQLKTSITLVDNESESIENNEELKPIINTEVDDILKDFCVD</sequence>
<accession>A0A9Q0MDD4</accession>
<dbReference type="OMA" id="RRIHYEI"/>
<dbReference type="AlphaFoldDB" id="A0A9Q0MDD4"/>
<dbReference type="Proteomes" id="UP001142055">
    <property type="component" value="Chromosome 1"/>
</dbReference>
<protein>
    <recommendedName>
        <fullName evidence="3">Pre-rRNA-processing protein RIX1 N-terminal domain-containing protein</fullName>
    </recommendedName>
</protein>
<keyword evidence="2" id="KW-1185">Reference proteome</keyword>
<evidence type="ECO:0000313" key="1">
    <source>
        <dbReference type="EMBL" id="KAJ6223831.1"/>
    </source>
</evidence>
<gene>
    <name evidence="1" type="ORF">RDWZM_002376</name>
</gene>
<dbReference type="OrthoDB" id="6510879at2759"/>
<dbReference type="GO" id="GO:0006364">
    <property type="term" value="P:rRNA processing"/>
    <property type="evidence" value="ECO:0007669"/>
    <property type="project" value="TreeGrafter"/>
</dbReference>
<organism evidence="1 2">
    <name type="scientific">Blomia tropicalis</name>
    <name type="common">Mite</name>
    <dbReference type="NCBI Taxonomy" id="40697"/>
    <lineage>
        <taxon>Eukaryota</taxon>
        <taxon>Metazoa</taxon>
        <taxon>Ecdysozoa</taxon>
        <taxon>Arthropoda</taxon>
        <taxon>Chelicerata</taxon>
        <taxon>Arachnida</taxon>
        <taxon>Acari</taxon>
        <taxon>Acariformes</taxon>
        <taxon>Sarcoptiformes</taxon>
        <taxon>Astigmata</taxon>
        <taxon>Glycyphagoidea</taxon>
        <taxon>Echimyopodidae</taxon>
        <taxon>Blomia</taxon>
    </lineage>
</organism>
<name>A0A9Q0MDD4_BLOTA</name>
<dbReference type="GO" id="GO:0005634">
    <property type="term" value="C:nucleus"/>
    <property type="evidence" value="ECO:0007669"/>
    <property type="project" value="TreeGrafter"/>
</dbReference>
<dbReference type="PANTHER" id="PTHR34105">
    <property type="entry name" value="PROLINE-, GLUTAMIC ACID- AND LEUCINE-RICH PROTEIN 1"/>
    <property type="match status" value="1"/>
</dbReference>
<proteinExistence type="predicted"/>
<reference evidence="1" key="1">
    <citation type="submission" date="2022-12" db="EMBL/GenBank/DDBJ databases">
        <title>Genome assemblies of Blomia tropicalis.</title>
        <authorList>
            <person name="Cui Y."/>
        </authorList>
    </citation>
    <scope>NUCLEOTIDE SEQUENCE</scope>
    <source>
        <tissue evidence="1">Adult mites</tissue>
    </source>
</reference>